<evidence type="ECO:0000313" key="6">
    <source>
        <dbReference type="Proteomes" id="UP001321486"/>
    </source>
</evidence>
<dbReference type="PANTHER" id="PTHR30146">
    <property type="entry name" value="LACI-RELATED TRANSCRIPTIONAL REPRESSOR"/>
    <property type="match status" value="1"/>
</dbReference>
<dbReference type="PROSITE" id="PS00356">
    <property type="entry name" value="HTH_LACI_1"/>
    <property type="match status" value="1"/>
</dbReference>
<keyword evidence="3" id="KW-0804">Transcription</keyword>
<dbReference type="SMART" id="SM00354">
    <property type="entry name" value="HTH_LACI"/>
    <property type="match status" value="1"/>
</dbReference>
<keyword evidence="1" id="KW-0805">Transcription regulation</keyword>
<dbReference type="SUPFAM" id="SSF47413">
    <property type="entry name" value="lambda repressor-like DNA-binding domains"/>
    <property type="match status" value="1"/>
</dbReference>
<dbReference type="InterPro" id="IPR000843">
    <property type="entry name" value="HTH_LacI"/>
</dbReference>
<accession>A0ABM8GTI3</accession>
<dbReference type="Pfam" id="PF00356">
    <property type="entry name" value="LacI"/>
    <property type="match status" value="1"/>
</dbReference>
<dbReference type="SUPFAM" id="SSF53822">
    <property type="entry name" value="Periplasmic binding protein-like I"/>
    <property type="match status" value="1"/>
</dbReference>
<dbReference type="PROSITE" id="PS50932">
    <property type="entry name" value="HTH_LACI_2"/>
    <property type="match status" value="1"/>
</dbReference>
<dbReference type="Proteomes" id="UP001321486">
    <property type="component" value="Chromosome"/>
</dbReference>
<evidence type="ECO:0000256" key="2">
    <source>
        <dbReference type="ARBA" id="ARBA00023125"/>
    </source>
</evidence>
<reference evidence="6" key="1">
    <citation type="journal article" date="2019" name="Int. J. Syst. Evol. Microbiol.">
        <title>The Global Catalogue of Microorganisms (GCM) 10K type strain sequencing project: providing services to taxonomists for standard genome sequencing and annotation.</title>
        <authorList>
            <consortium name="The Broad Institute Genomics Platform"/>
            <consortium name="The Broad Institute Genome Sequencing Center for Infectious Disease"/>
            <person name="Wu L."/>
            <person name="Ma J."/>
        </authorList>
    </citation>
    <scope>NUCLEOTIDE SEQUENCE [LARGE SCALE GENOMIC DNA]</scope>
    <source>
        <strain evidence="6">NBRC 108728</strain>
    </source>
</reference>
<evidence type="ECO:0000256" key="3">
    <source>
        <dbReference type="ARBA" id="ARBA00023163"/>
    </source>
</evidence>
<feature type="domain" description="HTH lacI-type" evidence="4">
    <location>
        <begin position="6"/>
        <end position="60"/>
    </location>
</feature>
<proteinExistence type="predicted"/>
<dbReference type="InterPro" id="IPR010982">
    <property type="entry name" value="Lambda_DNA-bd_dom_sf"/>
</dbReference>
<name>A0ABM8GTI3_9MICO</name>
<dbReference type="InterPro" id="IPR046335">
    <property type="entry name" value="LacI/GalR-like_sensor"/>
</dbReference>
<evidence type="ECO:0000256" key="1">
    <source>
        <dbReference type="ARBA" id="ARBA00023015"/>
    </source>
</evidence>
<organism evidence="5 6">
    <name type="scientific">Frondihabitans sucicola</name>
    <dbReference type="NCBI Taxonomy" id="1268041"/>
    <lineage>
        <taxon>Bacteria</taxon>
        <taxon>Bacillati</taxon>
        <taxon>Actinomycetota</taxon>
        <taxon>Actinomycetes</taxon>
        <taxon>Micrococcales</taxon>
        <taxon>Microbacteriaceae</taxon>
        <taxon>Frondihabitans</taxon>
    </lineage>
</organism>
<keyword evidence="2" id="KW-0238">DNA-binding</keyword>
<dbReference type="PRINTS" id="PR00036">
    <property type="entry name" value="HTHLACI"/>
</dbReference>
<dbReference type="RefSeq" id="WP_286344467.1">
    <property type="nucleotide sequence ID" value="NZ_AP027732.1"/>
</dbReference>
<dbReference type="PANTHER" id="PTHR30146:SF153">
    <property type="entry name" value="LACTOSE OPERON REPRESSOR"/>
    <property type="match status" value="1"/>
</dbReference>
<dbReference type="Pfam" id="PF13377">
    <property type="entry name" value="Peripla_BP_3"/>
    <property type="match status" value="1"/>
</dbReference>
<dbReference type="CDD" id="cd01392">
    <property type="entry name" value="HTH_LacI"/>
    <property type="match status" value="1"/>
</dbReference>
<gene>
    <name evidence="5" type="ORF">GCM10025867_40200</name>
</gene>
<dbReference type="InterPro" id="IPR028082">
    <property type="entry name" value="Peripla_BP_I"/>
</dbReference>
<dbReference type="Gene3D" id="3.40.50.2300">
    <property type="match status" value="2"/>
</dbReference>
<sequence>MGDRPPAIDDVARLAGVSVTTVSRVLNGSAQVSDRRRAATLKAIETLGYRPNETARALASGRSRVIAVLTGDTTLYGFASAIQGIEDAALEHGVLVTVARVREPRRRAIRRLVDILLTQPLGGVIGIEFESSVSTALGMLPPSLTAVSASLVGTHLSGLPHSHMDDESGGRIATEHLLGLGHETVHHLAVDYPTVSGHGRTYGYLAALAAAGARVPTIEQVTWEPGSAEAAAARLLDDGATALFCFNDELALGAVRAVRARGLDVPRDVSVVGFDDVPVASVSSPSLTSVRMDFRGLGEAAYGLLRSITGAGSLVSSPDVELPASLVVRESSGPPART</sequence>
<protein>
    <submittedName>
        <fullName evidence="5">LacI family transcriptional regulator</fullName>
    </submittedName>
</protein>
<keyword evidence="6" id="KW-1185">Reference proteome</keyword>
<evidence type="ECO:0000313" key="5">
    <source>
        <dbReference type="EMBL" id="BDZ51779.1"/>
    </source>
</evidence>
<dbReference type="EMBL" id="AP027732">
    <property type="protein sequence ID" value="BDZ51779.1"/>
    <property type="molecule type" value="Genomic_DNA"/>
</dbReference>
<evidence type="ECO:0000259" key="4">
    <source>
        <dbReference type="PROSITE" id="PS50932"/>
    </source>
</evidence>
<dbReference type="Gene3D" id="1.10.260.40">
    <property type="entry name" value="lambda repressor-like DNA-binding domains"/>
    <property type="match status" value="1"/>
</dbReference>